<accession>A0A6A6RVG0</accession>
<dbReference type="EC" id="2.7.11.1" evidence="1"/>
<dbReference type="PROSITE" id="PS50011">
    <property type="entry name" value="PROTEIN_KINASE_DOM"/>
    <property type="match status" value="1"/>
</dbReference>
<dbReference type="SMART" id="SM00220">
    <property type="entry name" value="S_TKc"/>
    <property type="match status" value="1"/>
</dbReference>
<organism evidence="7 8">
    <name type="scientific">Massarina eburnea CBS 473.64</name>
    <dbReference type="NCBI Taxonomy" id="1395130"/>
    <lineage>
        <taxon>Eukaryota</taxon>
        <taxon>Fungi</taxon>
        <taxon>Dikarya</taxon>
        <taxon>Ascomycota</taxon>
        <taxon>Pezizomycotina</taxon>
        <taxon>Dothideomycetes</taxon>
        <taxon>Pleosporomycetidae</taxon>
        <taxon>Pleosporales</taxon>
        <taxon>Massarineae</taxon>
        <taxon>Massarinaceae</taxon>
        <taxon>Massarina</taxon>
    </lineage>
</organism>
<keyword evidence="2" id="KW-0808">Transferase</keyword>
<dbReference type="InterPro" id="IPR050660">
    <property type="entry name" value="NEK_Ser/Thr_kinase"/>
</dbReference>
<evidence type="ECO:0000313" key="7">
    <source>
        <dbReference type="EMBL" id="KAF2638701.1"/>
    </source>
</evidence>
<dbReference type="GO" id="GO:0005524">
    <property type="term" value="F:ATP binding"/>
    <property type="evidence" value="ECO:0007669"/>
    <property type="project" value="UniProtKB-KW"/>
</dbReference>
<dbReference type="Proteomes" id="UP000799753">
    <property type="component" value="Unassembled WGS sequence"/>
</dbReference>
<gene>
    <name evidence="7" type="ORF">P280DRAFT_520146</name>
</gene>
<dbReference type="OrthoDB" id="310217at2759"/>
<dbReference type="PANTHER" id="PTHR43671:SF13">
    <property type="entry name" value="SERINE_THREONINE-PROTEIN KINASE NEK2"/>
    <property type="match status" value="1"/>
</dbReference>
<evidence type="ECO:0000259" key="6">
    <source>
        <dbReference type="PROSITE" id="PS50011"/>
    </source>
</evidence>
<evidence type="ECO:0000256" key="3">
    <source>
        <dbReference type="ARBA" id="ARBA00022741"/>
    </source>
</evidence>
<keyword evidence="4 7" id="KW-0418">Kinase</keyword>
<dbReference type="Gene3D" id="1.10.510.10">
    <property type="entry name" value="Transferase(Phosphotransferase) domain 1"/>
    <property type="match status" value="1"/>
</dbReference>
<evidence type="ECO:0000256" key="4">
    <source>
        <dbReference type="ARBA" id="ARBA00022777"/>
    </source>
</evidence>
<protein>
    <recommendedName>
        <fullName evidence="1">non-specific serine/threonine protein kinase</fullName>
        <ecNumber evidence="1">2.7.11.1</ecNumber>
    </recommendedName>
</protein>
<feature type="domain" description="Protein kinase" evidence="6">
    <location>
        <begin position="23"/>
        <end position="274"/>
    </location>
</feature>
<evidence type="ECO:0000256" key="1">
    <source>
        <dbReference type="ARBA" id="ARBA00012513"/>
    </source>
</evidence>
<keyword evidence="3" id="KW-0547">Nucleotide-binding</keyword>
<dbReference type="InterPro" id="IPR000719">
    <property type="entry name" value="Prot_kinase_dom"/>
</dbReference>
<dbReference type="InterPro" id="IPR011009">
    <property type="entry name" value="Kinase-like_dom_sf"/>
</dbReference>
<keyword evidence="5" id="KW-0067">ATP-binding</keyword>
<dbReference type="CDD" id="cd00180">
    <property type="entry name" value="PKc"/>
    <property type="match status" value="1"/>
</dbReference>
<dbReference type="InterPro" id="IPR008271">
    <property type="entry name" value="Ser/Thr_kinase_AS"/>
</dbReference>
<keyword evidence="8" id="KW-1185">Reference proteome</keyword>
<dbReference type="Pfam" id="PF00069">
    <property type="entry name" value="Pkinase"/>
    <property type="match status" value="1"/>
</dbReference>
<evidence type="ECO:0000256" key="5">
    <source>
        <dbReference type="ARBA" id="ARBA00022840"/>
    </source>
</evidence>
<evidence type="ECO:0000313" key="8">
    <source>
        <dbReference type="Proteomes" id="UP000799753"/>
    </source>
</evidence>
<dbReference type="PROSITE" id="PS00108">
    <property type="entry name" value="PROTEIN_KINASE_ST"/>
    <property type="match status" value="1"/>
</dbReference>
<name>A0A6A6RVG0_9PLEO</name>
<sequence>MQVNQNQPKSLTPRDLPADQDGYKFTHRLANQGFFNLGIYLVQNLSTQRQAICKMANPEDIPVQVEVSMQAKVSSHPNIVTLYDFVPPHKIYMEYCDSGNLFDLMCRYSDARKAVPEAFIWHVAEALMSVLCFLHSGIAHDDASLTRKEGWRPMCHNDIKVRNVLLTSVGAEGALYPRVMVADFGFAMFPSGAFAVDTGDLLDSLTLLKDLCEVAGKDLDKSMYSTELLSLVRKRWGLPGWLRSADRFLGSVRRARVAVVGRGLVCEPLLPLRN</sequence>
<dbReference type="GO" id="GO:0004674">
    <property type="term" value="F:protein serine/threonine kinase activity"/>
    <property type="evidence" value="ECO:0007669"/>
    <property type="project" value="UniProtKB-EC"/>
</dbReference>
<dbReference type="AlphaFoldDB" id="A0A6A6RVG0"/>
<evidence type="ECO:0000256" key="2">
    <source>
        <dbReference type="ARBA" id="ARBA00022679"/>
    </source>
</evidence>
<proteinExistence type="predicted"/>
<dbReference type="EMBL" id="MU006789">
    <property type="protein sequence ID" value="KAF2638701.1"/>
    <property type="molecule type" value="Genomic_DNA"/>
</dbReference>
<dbReference type="PANTHER" id="PTHR43671">
    <property type="entry name" value="SERINE/THREONINE-PROTEIN KINASE NEK"/>
    <property type="match status" value="1"/>
</dbReference>
<dbReference type="SUPFAM" id="SSF56112">
    <property type="entry name" value="Protein kinase-like (PK-like)"/>
    <property type="match status" value="1"/>
</dbReference>
<reference evidence="7" key="1">
    <citation type="journal article" date="2020" name="Stud. Mycol.">
        <title>101 Dothideomycetes genomes: a test case for predicting lifestyles and emergence of pathogens.</title>
        <authorList>
            <person name="Haridas S."/>
            <person name="Albert R."/>
            <person name="Binder M."/>
            <person name="Bloem J."/>
            <person name="Labutti K."/>
            <person name="Salamov A."/>
            <person name="Andreopoulos B."/>
            <person name="Baker S."/>
            <person name="Barry K."/>
            <person name="Bills G."/>
            <person name="Bluhm B."/>
            <person name="Cannon C."/>
            <person name="Castanera R."/>
            <person name="Culley D."/>
            <person name="Daum C."/>
            <person name="Ezra D."/>
            <person name="Gonzalez J."/>
            <person name="Henrissat B."/>
            <person name="Kuo A."/>
            <person name="Liang C."/>
            <person name="Lipzen A."/>
            <person name="Lutzoni F."/>
            <person name="Magnuson J."/>
            <person name="Mondo S."/>
            <person name="Nolan M."/>
            <person name="Ohm R."/>
            <person name="Pangilinan J."/>
            <person name="Park H.-J."/>
            <person name="Ramirez L."/>
            <person name="Alfaro M."/>
            <person name="Sun H."/>
            <person name="Tritt A."/>
            <person name="Yoshinaga Y."/>
            <person name="Zwiers L.-H."/>
            <person name="Turgeon B."/>
            <person name="Goodwin S."/>
            <person name="Spatafora J."/>
            <person name="Crous P."/>
            <person name="Grigoriev I."/>
        </authorList>
    </citation>
    <scope>NUCLEOTIDE SEQUENCE</scope>
    <source>
        <strain evidence="7">CBS 473.64</strain>
    </source>
</reference>